<evidence type="ECO:0000313" key="2">
    <source>
        <dbReference type="EMBL" id="AZQ72427.1"/>
    </source>
</evidence>
<sequence length="114" mass="12403">MVRVDMARHVAAAIDYYAHDYYATGLAAAGGTRHDAPADTAPDDRAPAGRSPAEPLPAVFEGLSVPVRTAASLLGLSPWTVAHLIERGELRSERGGQYRYVTLTSIFSYRRMTR</sequence>
<feature type="region of interest" description="Disordered" evidence="1">
    <location>
        <begin position="30"/>
        <end position="55"/>
    </location>
</feature>
<gene>
    <name evidence="2" type="ORF">EKH77_15490</name>
</gene>
<feature type="compositionally biased region" description="Basic and acidic residues" evidence="1">
    <location>
        <begin position="32"/>
        <end position="47"/>
    </location>
</feature>
<keyword evidence="3" id="KW-1185">Reference proteome</keyword>
<dbReference type="OrthoDB" id="4303777at2"/>
<proteinExistence type="predicted"/>
<dbReference type="AlphaFoldDB" id="A0A3S9PJC7"/>
<dbReference type="EMBL" id="CP034587">
    <property type="protein sequence ID" value="AZQ72427.1"/>
    <property type="molecule type" value="Genomic_DNA"/>
</dbReference>
<accession>A0A3S9PJC7</accession>
<evidence type="ECO:0000256" key="1">
    <source>
        <dbReference type="SAM" id="MobiDB-lite"/>
    </source>
</evidence>
<dbReference type="RefSeq" id="WP_126914949.1">
    <property type="nucleotide sequence ID" value="NZ_CP034587.1"/>
</dbReference>
<organism evidence="2 3">
    <name type="scientific">Streptomyces luteoverticillatus</name>
    <name type="common">Streptoverticillium luteoverticillatus</name>
    <dbReference type="NCBI Taxonomy" id="66425"/>
    <lineage>
        <taxon>Bacteria</taxon>
        <taxon>Bacillati</taxon>
        <taxon>Actinomycetota</taxon>
        <taxon>Actinomycetes</taxon>
        <taxon>Kitasatosporales</taxon>
        <taxon>Streptomycetaceae</taxon>
        <taxon>Streptomyces</taxon>
    </lineage>
</organism>
<evidence type="ECO:0000313" key="3">
    <source>
        <dbReference type="Proteomes" id="UP000267900"/>
    </source>
</evidence>
<reference evidence="2 3" key="1">
    <citation type="submission" date="2018-12" db="EMBL/GenBank/DDBJ databases">
        <title>The whole draft genome of Streptomyce luteoverticillatus CGMCC 15060.</title>
        <authorList>
            <person name="Feng Z."/>
            <person name="Chen G."/>
            <person name="Zhang J."/>
            <person name="Zhu H."/>
            <person name="Yu X."/>
            <person name="Zhang W."/>
            <person name="Zhang X."/>
        </authorList>
    </citation>
    <scope>NUCLEOTIDE SEQUENCE [LARGE SCALE GENOMIC DNA]</scope>
    <source>
        <strain evidence="2 3">CGMCC 15060</strain>
    </source>
</reference>
<protein>
    <submittedName>
        <fullName evidence="2">Uncharacterized protein</fullName>
    </submittedName>
</protein>
<name>A0A3S9PJC7_STRLT</name>
<dbReference type="Proteomes" id="UP000267900">
    <property type="component" value="Chromosome"/>
</dbReference>